<name>A0AAW1CKL8_9HEMI</name>
<comment type="caution">
    <text evidence="2">The sequence shown here is derived from an EMBL/GenBank/DDBJ whole genome shotgun (WGS) entry which is preliminary data.</text>
</comment>
<protein>
    <submittedName>
        <fullName evidence="2">Uncharacterized protein</fullName>
    </submittedName>
</protein>
<evidence type="ECO:0000256" key="1">
    <source>
        <dbReference type="SAM" id="MobiDB-lite"/>
    </source>
</evidence>
<dbReference type="AlphaFoldDB" id="A0AAW1CKL8"/>
<feature type="compositionally biased region" description="Polar residues" evidence="1">
    <location>
        <begin position="87"/>
        <end position="100"/>
    </location>
</feature>
<sequence>MTSVNKSRNNLLELSLDEIIALEQKKNESARQANLAALNVNNNEPMVTDCDEKSEKNEITIKHEDNTATKQVSNNSFPRKNKPCQKKSIQGNRVNKSYRANNYRAGISTRNQNQYQRNKYRKHQKAQKKKQEVTATQWAYLHHLRTVRNAQVSILKGFALIGGQSPLTRNRTSTPNGSLIYPLTSSFLKRFDSTQSNSRISLMSLGSTVRSTGSLCSFRTNCSNRPCNGHDSFISNKIAAASNKSHETLRDPSLANEIALLQSSLVDNPNYDKIIETNRQPVRSLCNSATNLSLSSRFTSYYDPPQ</sequence>
<dbReference type="EMBL" id="JAPXFL010000022">
    <property type="protein sequence ID" value="KAK9496992.1"/>
    <property type="molecule type" value="Genomic_DNA"/>
</dbReference>
<feature type="compositionally biased region" description="Basic residues" evidence="1">
    <location>
        <begin position="118"/>
        <end position="128"/>
    </location>
</feature>
<organism evidence="2 3">
    <name type="scientific">Rhynocoris fuscipes</name>
    <dbReference type="NCBI Taxonomy" id="488301"/>
    <lineage>
        <taxon>Eukaryota</taxon>
        <taxon>Metazoa</taxon>
        <taxon>Ecdysozoa</taxon>
        <taxon>Arthropoda</taxon>
        <taxon>Hexapoda</taxon>
        <taxon>Insecta</taxon>
        <taxon>Pterygota</taxon>
        <taxon>Neoptera</taxon>
        <taxon>Paraneoptera</taxon>
        <taxon>Hemiptera</taxon>
        <taxon>Heteroptera</taxon>
        <taxon>Panheteroptera</taxon>
        <taxon>Cimicomorpha</taxon>
        <taxon>Reduviidae</taxon>
        <taxon>Harpactorinae</taxon>
        <taxon>Harpactorini</taxon>
        <taxon>Rhynocoris</taxon>
    </lineage>
</organism>
<evidence type="ECO:0000313" key="2">
    <source>
        <dbReference type="EMBL" id="KAK9496992.1"/>
    </source>
</evidence>
<feature type="region of interest" description="Disordered" evidence="1">
    <location>
        <begin position="65"/>
        <end position="129"/>
    </location>
</feature>
<evidence type="ECO:0000313" key="3">
    <source>
        <dbReference type="Proteomes" id="UP001461498"/>
    </source>
</evidence>
<reference evidence="2 3" key="1">
    <citation type="submission" date="2022-12" db="EMBL/GenBank/DDBJ databases">
        <title>Chromosome-level genome assembly of true bugs.</title>
        <authorList>
            <person name="Ma L."/>
            <person name="Li H."/>
        </authorList>
    </citation>
    <scope>NUCLEOTIDE SEQUENCE [LARGE SCALE GENOMIC DNA]</scope>
    <source>
        <strain evidence="2">Lab_2022b</strain>
    </source>
</reference>
<accession>A0AAW1CKL8</accession>
<feature type="compositionally biased region" description="Polar residues" evidence="1">
    <location>
        <begin position="108"/>
        <end position="117"/>
    </location>
</feature>
<feature type="compositionally biased region" description="Polar residues" evidence="1">
    <location>
        <begin position="68"/>
        <end position="78"/>
    </location>
</feature>
<proteinExistence type="predicted"/>
<gene>
    <name evidence="2" type="ORF">O3M35_012790</name>
</gene>
<keyword evidence="3" id="KW-1185">Reference proteome</keyword>
<dbReference type="Proteomes" id="UP001461498">
    <property type="component" value="Unassembled WGS sequence"/>
</dbReference>